<proteinExistence type="inferred from homology"/>
<keyword evidence="5" id="KW-1003">Cell membrane</keyword>
<keyword evidence="8" id="KW-0479">Metal-binding</keyword>
<feature type="transmembrane region" description="Helical" evidence="13">
    <location>
        <begin position="26"/>
        <end position="50"/>
    </location>
</feature>
<keyword evidence="6" id="KW-0349">Heme</keyword>
<evidence type="ECO:0000256" key="1">
    <source>
        <dbReference type="ARBA" id="ARBA00001971"/>
    </source>
</evidence>
<evidence type="ECO:0000256" key="8">
    <source>
        <dbReference type="ARBA" id="ARBA00022723"/>
    </source>
</evidence>
<feature type="domain" description="Cytochrome b561 bacterial/Ni-hydrogenase" evidence="14">
    <location>
        <begin position="16"/>
        <end position="193"/>
    </location>
</feature>
<dbReference type="EMBL" id="CP097636">
    <property type="protein sequence ID" value="URI08731.1"/>
    <property type="molecule type" value="Genomic_DNA"/>
</dbReference>
<dbReference type="InterPro" id="IPR016174">
    <property type="entry name" value="Di-haem_cyt_TM"/>
</dbReference>
<accession>A0ABY4S5M5</accession>
<dbReference type="NCBIfam" id="TIGR01583">
    <property type="entry name" value="formate-DH-gamm"/>
    <property type="match status" value="1"/>
</dbReference>
<keyword evidence="15" id="KW-0560">Oxidoreductase</keyword>
<dbReference type="InterPro" id="IPR011577">
    <property type="entry name" value="Cyt_b561_bac/Ni-Hgenase"/>
</dbReference>
<keyword evidence="4" id="KW-0813">Transport</keyword>
<feature type="transmembrane region" description="Helical" evidence="13">
    <location>
        <begin position="122"/>
        <end position="147"/>
    </location>
</feature>
<keyword evidence="9" id="KW-0249">Electron transport</keyword>
<comment type="subcellular location">
    <subcellularLocation>
        <location evidence="2">Cell membrane</location>
        <topology evidence="2">Multi-pass membrane protein</topology>
    </subcellularLocation>
</comment>
<evidence type="ECO:0000256" key="3">
    <source>
        <dbReference type="ARBA" id="ARBA00010747"/>
    </source>
</evidence>
<feature type="transmembrane region" description="Helical" evidence="13">
    <location>
        <begin position="159"/>
        <end position="183"/>
    </location>
</feature>
<comment type="cofactor">
    <cofactor evidence="1">
        <name>heme</name>
        <dbReference type="ChEBI" id="CHEBI:30413"/>
    </cofactor>
</comment>
<dbReference type="GO" id="GO:0008863">
    <property type="term" value="F:formate dehydrogenase (NAD+) activity"/>
    <property type="evidence" value="ECO:0007669"/>
    <property type="project" value="UniProtKB-EC"/>
</dbReference>
<dbReference type="SUPFAM" id="SSF81342">
    <property type="entry name" value="Transmembrane di-heme cytochromes"/>
    <property type="match status" value="1"/>
</dbReference>
<keyword evidence="12 13" id="KW-0472">Membrane</keyword>
<evidence type="ECO:0000313" key="16">
    <source>
        <dbReference type="Proteomes" id="UP001056201"/>
    </source>
</evidence>
<keyword evidence="10 13" id="KW-1133">Transmembrane helix</keyword>
<reference evidence="15" key="1">
    <citation type="submission" date="2022-05" db="EMBL/GenBank/DDBJ databases">
        <title>An RpoN-dependent PEP-CTERM gene is involved in floc formation of an Aquincola tertiaricarbonis strain.</title>
        <authorList>
            <person name="Qiu D."/>
            <person name="Xia M."/>
        </authorList>
    </citation>
    <scope>NUCLEOTIDE SEQUENCE</scope>
    <source>
        <strain evidence="15">RN12</strain>
    </source>
</reference>
<evidence type="ECO:0000256" key="7">
    <source>
        <dbReference type="ARBA" id="ARBA00022692"/>
    </source>
</evidence>
<dbReference type="RefSeq" id="WP_250196951.1">
    <property type="nucleotide sequence ID" value="NZ_CP097636.1"/>
</dbReference>
<keyword evidence="16" id="KW-1185">Reference proteome</keyword>
<dbReference type="Gene3D" id="1.20.950.20">
    <property type="entry name" value="Transmembrane di-heme cytochromes, Chain C"/>
    <property type="match status" value="1"/>
</dbReference>
<evidence type="ECO:0000313" key="15">
    <source>
        <dbReference type="EMBL" id="URI08731.1"/>
    </source>
</evidence>
<dbReference type="PANTHER" id="PTHR30074:SF5">
    <property type="entry name" value="FORMATE DEHYDROGENASE, NITRATE-INDUCIBLE, CYTOCHROME B556(FDN) SUBUNIT"/>
    <property type="match status" value="1"/>
</dbReference>
<evidence type="ECO:0000256" key="5">
    <source>
        <dbReference type="ARBA" id="ARBA00022475"/>
    </source>
</evidence>
<keyword evidence="7 13" id="KW-0812">Transmembrane</keyword>
<evidence type="ECO:0000259" key="14">
    <source>
        <dbReference type="Pfam" id="PF01292"/>
    </source>
</evidence>
<evidence type="ECO:0000256" key="4">
    <source>
        <dbReference type="ARBA" id="ARBA00022448"/>
    </source>
</evidence>
<sequence>MTTLTPGRERTRYLLRYKDSTRMNHWFVALLFVAAALSGLALFHPTLFFFSNLFGGGQLTRILHPFLGVLMVLGFIVLFFTVWRENLIGRADREWLRHAGEMLKGQKENMPAVGKYNAGQKLVFWAFAVSLLLLLVTGFMFWAPYFFHLVPVTLRRLAILVHSVSAVVLVLSVIVHVYAAIWVKGTTRAMTRGTVTEGWARLNHPLWHREMTEGHPPRD</sequence>
<dbReference type="PANTHER" id="PTHR30074">
    <property type="entry name" value="FORMATE DEHYDROGENASE, NITRATE-INDUCIBLE, CYTOCHROME B556 FDN SUBUNIT"/>
    <property type="match status" value="1"/>
</dbReference>
<dbReference type="EC" id="1.17.1.9" evidence="15"/>
<evidence type="ECO:0000256" key="12">
    <source>
        <dbReference type="ARBA" id="ARBA00023136"/>
    </source>
</evidence>
<evidence type="ECO:0000256" key="9">
    <source>
        <dbReference type="ARBA" id="ARBA00022982"/>
    </source>
</evidence>
<keyword evidence="11" id="KW-0408">Iron</keyword>
<dbReference type="InterPro" id="IPR006471">
    <property type="entry name" value="Formate_DH_gsu"/>
</dbReference>
<evidence type="ECO:0000256" key="11">
    <source>
        <dbReference type="ARBA" id="ARBA00023004"/>
    </source>
</evidence>
<protein>
    <submittedName>
        <fullName evidence="15">Formate dehydrogenase subunit gamma</fullName>
        <ecNumber evidence="15">1.17.1.9</ecNumber>
    </submittedName>
</protein>
<comment type="similarity">
    <text evidence="3">Belongs to the formate dehydrogenase gamma subunit family.</text>
</comment>
<feature type="transmembrane region" description="Helical" evidence="13">
    <location>
        <begin position="62"/>
        <end position="83"/>
    </location>
</feature>
<evidence type="ECO:0000256" key="10">
    <source>
        <dbReference type="ARBA" id="ARBA00022989"/>
    </source>
</evidence>
<dbReference type="Proteomes" id="UP001056201">
    <property type="component" value="Chromosome 2"/>
</dbReference>
<name>A0ABY4S5M5_AQUTE</name>
<dbReference type="InterPro" id="IPR051817">
    <property type="entry name" value="FDH_cytochrome_b556_subunit"/>
</dbReference>
<evidence type="ECO:0000256" key="13">
    <source>
        <dbReference type="SAM" id="Phobius"/>
    </source>
</evidence>
<gene>
    <name evidence="15" type="ORF">MW290_24450</name>
</gene>
<evidence type="ECO:0000256" key="6">
    <source>
        <dbReference type="ARBA" id="ARBA00022617"/>
    </source>
</evidence>
<organism evidence="15 16">
    <name type="scientific">Aquincola tertiaricarbonis</name>
    <dbReference type="NCBI Taxonomy" id="391953"/>
    <lineage>
        <taxon>Bacteria</taxon>
        <taxon>Pseudomonadati</taxon>
        <taxon>Pseudomonadota</taxon>
        <taxon>Betaproteobacteria</taxon>
        <taxon>Burkholderiales</taxon>
        <taxon>Sphaerotilaceae</taxon>
        <taxon>Aquincola</taxon>
    </lineage>
</organism>
<evidence type="ECO:0000256" key="2">
    <source>
        <dbReference type="ARBA" id="ARBA00004651"/>
    </source>
</evidence>
<dbReference type="Pfam" id="PF01292">
    <property type="entry name" value="Ni_hydr_CYTB"/>
    <property type="match status" value="1"/>
</dbReference>